<dbReference type="PROSITE" id="PS01180">
    <property type="entry name" value="CUB"/>
    <property type="match status" value="2"/>
</dbReference>
<dbReference type="InterPro" id="IPR002889">
    <property type="entry name" value="WSC_carb-bd"/>
</dbReference>
<evidence type="ECO:0000256" key="7">
    <source>
        <dbReference type="ARBA" id="ARBA00023157"/>
    </source>
</evidence>
<dbReference type="SMART" id="SM00321">
    <property type="entry name" value="WSC"/>
    <property type="match status" value="1"/>
</dbReference>
<feature type="compositionally biased region" description="Pro residues" evidence="10">
    <location>
        <begin position="744"/>
        <end position="754"/>
    </location>
</feature>
<dbReference type="InterPro" id="IPR036772">
    <property type="entry name" value="SRCR-like_dom_sf"/>
</dbReference>
<evidence type="ECO:0000256" key="9">
    <source>
        <dbReference type="PROSITE-ProRule" id="PRU00196"/>
    </source>
</evidence>
<keyword evidence="8" id="KW-0325">Glycoprotein</keyword>
<dbReference type="SUPFAM" id="SSF56487">
    <property type="entry name" value="SRCR-like"/>
    <property type="match status" value="1"/>
</dbReference>
<keyword evidence="17" id="KW-1185">Reference proteome</keyword>
<dbReference type="PROSITE" id="PS50287">
    <property type="entry name" value="SRCR_2"/>
    <property type="match status" value="1"/>
</dbReference>
<dbReference type="OrthoDB" id="5985073at2759"/>
<dbReference type="SUPFAM" id="SSF49854">
    <property type="entry name" value="Spermadhesin, CUB domain"/>
    <property type="match status" value="2"/>
</dbReference>
<comment type="subcellular location">
    <subcellularLocation>
        <location evidence="1">Membrane</location>
        <topology evidence="1">Single-pass membrane protein</topology>
    </subcellularLocation>
</comment>
<protein>
    <submittedName>
        <fullName evidence="16">Uncharacterized protein</fullName>
    </submittedName>
</protein>
<evidence type="ECO:0000256" key="4">
    <source>
        <dbReference type="ARBA" id="ARBA00022737"/>
    </source>
</evidence>
<reference evidence="16" key="1">
    <citation type="submission" date="2023-01" db="EMBL/GenBank/DDBJ databases">
        <title>Genome assembly of the deep-sea coral Lophelia pertusa.</title>
        <authorList>
            <person name="Herrera S."/>
            <person name="Cordes E."/>
        </authorList>
    </citation>
    <scope>NUCLEOTIDE SEQUENCE</scope>
    <source>
        <strain evidence="16">USNM1676648</strain>
        <tissue evidence="16">Polyp</tissue>
    </source>
</reference>
<keyword evidence="7 9" id="KW-1015">Disulfide bond</keyword>
<dbReference type="AlphaFoldDB" id="A0A9W9ZKZ4"/>
<gene>
    <name evidence="16" type="ORF">OS493_027215</name>
</gene>
<dbReference type="InterPro" id="IPR000859">
    <property type="entry name" value="CUB_dom"/>
</dbReference>
<evidence type="ECO:0000256" key="3">
    <source>
        <dbReference type="ARBA" id="ARBA00022729"/>
    </source>
</evidence>
<evidence type="ECO:0000259" key="12">
    <source>
        <dbReference type="PROSITE" id="PS01180"/>
    </source>
</evidence>
<dbReference type="SMART" id="SM00504">
    <property type="entry name" value="Ubox"/>
    <property type="match status" value="1"/>
</dbReference>
<dbReference type="FunFam" id="3.10.250.10:FF:000016">
    <property type="entry name" value="Scavenger receptor cysteine-rich protein type 12"/>
    <property type="match status" value="1"/>
</dbReference>
<dbReference type="InterPro" id="IPR003613">
    <property type="entry name" value="Ubox_domain"/>
</dbReference>
<feature type="domain" description="CUB" evidence="12">
    <location>
        <begin position="217"/>
        <end position="345"/>
    </location>
</feature>
<dbReference type="Pfam" id="PF04564">
    <property type="entry name" value="U-box"/>
    <property type="match status" value="1"/>
</dbReference>
<dbReference type="SUPFAM" id="SSF57850">
    <property type="entry name" value="RING/U-box"/>
    <property type="match status" value="1"/>
</dbReference>
<proteinExistence type="predicted"/>
<feature type="compositionally biased region" description="Basic and acidic residues" evidence="10">
    <location>
        <begin position="717"/>
        <end position="729"/>
    </location>
</feature>
<comment type="caution">
    <text evidence="16">The sequence shown here is derived from an EMBL/GenBank/DDBJ whole genome shotgun (WGS) entry which is preliminary data.</text>
</comment>
<sequence>GGSATKALRLRGGNGTRSGRVEIYHSGSWEVICYDGWDIHDAFVACRQLGFSGADSGTRVTATGVTSSLKKVQCTGSENTLGDCVHNDWSVGNCSFGFAGVICTEEGTAEDEAYVGCYRDTNQHVMTHEFTTPAMTLTKCIRRCQSKGFMYAGLEWANECYCGNHYDRYGNATSCDLPCHGDSSKICGGPWALSVYNTDPAIVPTAIPGHAPVTQSCTRRIYYHVAWQYELSQRYYGGDHRSGWISSPDFPSNYFHSTVCIWVLTLLPGTRAKITFKSFLTEHRYDFVEVRDGEKDYSVPYLTPGRGFSGNLSYSVMASANVMWIKFNSDATVSRQGFNLTYEAFGAPTVTPPTTPASTTISPSQLPLIQIIEGGCNGISHDVNTTYGYFDWSHNSGFVQSPGYPANYPNEQICRWSIKVAPGYRIFLTVDEADVAHAARSGGLGDMLQVDDGISVKSSHHSSAPWTFLSIGRRVRVLFITDERNSGKGFRLRYERVPSEGIRTTRAPGIENTFAPQVQEGMKPGTIAGIVVPILLLPILLVFIYVMCKTVKKRDRHGVRHGFVNEAYDNMDAMNMTTTPRSAEYAQPVTANRSQPSTQSFPNQEPAAYFTVAPPPYSQAAPGNVYLVPFAAGGMVPVGVDNPGYAQLYTAPPAYEASARSATHRATTTGIGSVTSLREAAKDDGASVPNGGVAPATVFVPLSRAVLPPIRGPHTGPEPEKQPLPHEDEAGPLPEKPPLTVDTPPEPTAPPRPPSASSQIRVVSPAASPEEQFNAEVPFEFLCPITNKQMKDPVTAADGYNYERRAIRRWFRKKRSSPMTNETLTDLNVRPNDELRNRIESFVGEHTEV</sequence>
<dbReference type="GO" id="GO:0016567">
    <property type="term" value="P:protein ubiquitination"/>
    <property type="evidence" value="ECO:0007669"/>
    <property type="project" value="InterPro"/>
</dbReference>
<evidence type="ECO:0000259" key="13">
    <source>
        <dbReference type="PROSITE" id="PS50287"/>
    </source>
</evidence>
<evidence type="ECO:0000313" key="17">
    <source>
        <dbReference type="Proteomes" id="UP001163046"/>
    </source>
</evidence>
<feature type="domain" description="SRCR" evidence="13">
    <location>
        <begin position="8"/>
        <end position="104"/>
    </location>
</feature>
<keyword evidence="2 11" id="KW-0812">Transmembrane</keyword>
<evidence type="ECO:0000256" key="10">
    <source>
        <dbReference type="SAM" id="MobiDB-lite"/>
    </source>
</evidence>
<name>A0A9W9ZKZ4_9CNID</name>
<dbReference type="PRINTS" id="PR00258">
    <property type="entry name" value="SPERACTRCPTR"/>
</dbReference>
<dbReference type="PROSITE" id="PS51698">
    <property type="entry name" value="U_BOX"/>
    <property type="match status" value="1"/>
</dbReference>
<accession>A0A9W9ZKZ4</accession>
<dbReference type="Pfam" id="PF00431">
    <property type="entry name" value="CUB"/>
    <property type="match status" value="2"/>
</dbReference>
<evidence type="ECO:0000313" key="16">
    <source>
        <dbReference type="EMBL" id="KAJ7383552.1"/>
    </source>
</evidence>
<keyword evidence="6 11" id="KW-0472">Membrane</keyword>
<keyword evidence="4" id="KW-0677">Repeat</keyword>
<evidence type="ECO:0000256" key="1">
    <source>
        <dbReference type="ARBA" id="ARBA00004167"/>
    </source>
</evidence>
<feature type="domain" description="WSC" evidence="14">
    <location>
        <begin position="111"/>
        <end position="199"/>
    </location>
</feature>
<feature type="domain" description="CUB" evidence="12">
    <location>
        <begin position="376"/>
        <end position="497"/>
    </location>
</feature>
<keyword evidence="5 11" id="KW-1133">Transmembrane helix</keyword>
<dbReference type="CDD" id="cd16655">
    <property type="entry name" value="RING-Ubox_WDSUB1-like"/>
    <property type="match status" value="1"/>
</dbReference>
<dbReference type="InterPro" id="IPR035914">
    <property type="entry name" value="Sperma_CUB_dom_sf"/>
</dbReference>
<dbReference type="Proteomes" id="UP001163046">
    <property type="component" value="Unassembled WGS sequence"/>
</dbReference>
<keyword evidence="3" id="KW-0732">Signal</keyword>
<dbReference type="PROSITE" id="PS51212">
    <property type="entry name" value="WSC"/>
    <property type="match status" value="1"/>
</dbReference>
<comment type="caution">
    <text evidence="9">Lacks conserved residue(s) required for the propagation of feature annotation.</text>
</comment>
<evidence type="ECO:0000259" key="15">
    <source>
        <dbReference type="PROSITE" id="PS51698"/>
    </source>
</evidence>
<dbReference type="Pfam" id="PF01822">
    <property type="entry name" value="WSC"/>
    <property type="match status" value="1"/>
</dbReference>
<evidence type="ECO:0000259" key="14">
    <source>
        <dbReference type="PROSITE" id="PS51212"/>
    </source>
</evidence>
<dbReference type="InterPro" id="IPR001190">
    <property type="entry name" value="SRCR"/>
</dbReference>
<dbReference type="Gene3D" id="3.30.40.10">
    <property type="entry name" value="Zinc/RING finger domain, C3HC4 (zinc finger)"/>
    <property type="match status" value="1"/>
</dbReference>
<dbReference type="SMART" id="SM00042">
    <property type="entry name" value="CUB"/>
    <property type="match status" value="2"/>
</dbReference>
<dbReference type="PANTHER" id="PTHR24251">
    <property type="entry name" value="OVOCHYMASE-RELATED"/>
    <property type="match status" value="1"/>
</dbReference>
<evidence type="ECO:0000256" key="6">
    <source>
        <dbReference type="ARBA" id="ARBA00023136"/>
    </source>
</evidence>
<dbReference type="InterPro" id="IPR013083">
    <property type="entry name" value="Znf_RING/FYVE/PHD"/>
</dbReference>
<feature type="domain" description="U-box" evidence="15">
    <location>
        <begin position="776"/>
        <end position="849"/>
    </location>
</feature>
<feature type="disulfide bond" evidence="9">
    <location>
        <begin position="74"/>
        <end position="84"/>
    </location>
</feature>
<feature type="non-terminal residue" evidence="16">
    <location>
        <position position="1"/>
    </location>
</feature>
<evidence type="ECO:0000256" key="2">
    <source>
        <dbReference type="ARBA" id="ARBA00022692"/>
    </source>
</evidence>
<feature type="transmembrane region" description="Helical" evidence="11">
    <location>
        <begin position="527"/>
        <end position="548"/>
    </location>
</feature>
<evidence type="ECO:0000256" key="11">
    <source>
        <dbReference type="SAM" id="Phobius"/>
    </source>
</evidence>
<dbReference type="EMBL" id="MU825897">
    <property type="protein sequence ID" value="KAJ7383552.1"/>
    <property type="molecule type" value="Genomic_DNA"/>
</dbReference>
<evidence type="ECO:0000256" key="8">
    <source>
        <dbReference type="ARBA" id="ARBA00023180"/>
    </source>
</evidence>
<dbReference type="Gene3D" id="2.60.120.290">
    <property type="entry name" value="Spermadhesin, CUB domain"/>
    <property type="match status" value="2"/>
</dbReference>
<dbReference type="Pfam" id="PF00530">
    <property type="entry name" value="SRCR"/>
    <property type="match status" value="1"/>
</dbReference>
<evidence type="ECO:0000256" key="5">
    <source>
        <dbReference type="ARBA" id="ARBA00022989"/>
    </source>
</evidence>
<dbReference type="GO" id="GO:0016020">
    <property type="term" value="C:membrane"/>
    <property type="evidence" value="ECO:0007669"/>
    <property type="project" value="UniProtKB-SubCell"/>
</dbReference>
<organism evidence="16 17">
    <name type="scientific">Desmophyllum pertusum</name>
    <dbReference type="NCBI Taxonomy" id="174260"/>
    <lineage>
        <taxon>Eukaryota</taxon>
        <taxon>Metazoa</taxon>
        <taxon>Cnidaria</taxon>
        <taxon>Anthozoa</taxon>
        <taxon>Hexacorallia</taxon>
        <taxon>Scleractinia</taxon>
        <taxon>Caryophylliina</taxon>
        <taxon>Caryophylliidae</taxon>
        <taxon>Desmophyllum</taxon>
    </lineage>
</organism>
<feature type="region of interest" description="Disordered" evidence="10">
    <location>
        <begin position="707"/>
        <end position="769"/>
    </location>
</feature>
<dbReference type="Gene3D" id="3.10.250.10">
    <property type="entry name" value="SRCR-like domain"/>
    <property type="match status" value="1"/>
</dbReference>
<dbReference type="SMART" id="SM00202">
    <property type="entry name" value="SR"/>
    <property type="match status" value="1"/>
</dbReference>
<dbReference type="CDD" id="cd00041">
    <property type="entry name" value="CUB"/>
    <property type="match status" value="2"/>
</dbReference>
<dbReference type="GO" id="GO:0004842">
    <property type="term" value="F:ubiquitin-protein transferase activity"/>
    <property type="evidence" value="ECO:0007669"/>
    <property type="project" value="InterPro"/>
</dbReference>